<evidence type="ECO:0000256" key="2">
    <source>
        <dbReference type="SAM" id="Phobius"/>
    </source>
</evidence>
<organism evidence="3 4">
    <name type="scientific">Kwoniella heveanensis BCC8398</name>
    <dbReference type="NCBI Taxonomy" id="1296120"/>
    <lineage>
        <taxon>Eukaryota</taxon>
        <taxon>Fungi</taxon>
        <taxon>Dikarya</taxon>
        <taxon>Basidiomycota</taxon>
        <taxon>Agaricomycotina</taxon>
        <taxon>Tremellomycetes</taxon>
        <taxon>Tremellales</taxon>
        <taxon>Cryptococcaceae</taxon>
        <taxon>Kwoniella</taxon>
    </lineage>
</organism>
<dbReference type="PANTHER" id="PTHR38045:SF1">
    <property type="entry name" value="HEPARINASE II_III-LIKE PROTEIN"/>
    <property type="match status" value="1"/>
</dbReference>
<dbReference type="Gene3D" id="2.70.98.70">
    <property type="match status" value="1"/>
</dbReference>
<feature type="compositionally biased region" description="Low complexity" evidence="1">
    <location>
        <begin position="117"/>
        <end position="136"/>
    </location>
</feature>
<evidence type="ECO:0000256" key="1">
    <source>
        <dbReference type="SAM" id="MobiDB-lite"/>
    </source>
</evidence>
<feature type="region of interest" description="Disordered" evidence="1">
    <location>
        <begin position="116"/>
        <end position="138"/>
    </location>
</feature>
<evidence type="ECO:0000313" key="3">
    <source>
        <dbReference type="EMBL" id="OCF33343.1"/>
    </source>
</evidence>
<keyword evidence="2" id="KW-0812">Transmembrane</keyword>
<dbReference type="STRING" id="1296120.A0A1B9GQR6"/>
<dbReference type="Proteomes" id="UP000092666">
    <property type="component" value="Unassembled WGS sequence"/>
</dbReference>
<feature type="region of interest" description="Disordered" evidence="1">
    <location>
        <begin position="776"/>
        <end position="799"/>
    </location>
</feature>
<dbReference type="Gene3D" id="1.50.10.100">
    <property type="entry name" value="Chondroitin AC/alginate lyase"/>
    <property type="match status" value="1"/>
</dbReference>
<reference evidence="3 4" key="1">
    <citation type="submission" date="2013-07" db="EMBL/GenBank/DDBJ databases">
        <title>The Genome Sequence of Cryptococcus heveanensis BCC8398.</title>
        <authorList>
            <consortium name="The Broad Institute Genome Sequencing Platform"/>
            <person name="Cuomo C."/>
            <person name="Litvintseva A."/>
            <person name="Chen Y."/>
            <person name="Heitman J."/>
            <person name="Sun S."/>
            <person name="Springer D."/>
            <person name="Dromer F."/>
            <person name="Young S.K."/>
            <person name="Zeng Q."/>
            <person name="Gargeya S."/>
            <person name="Fitzgerald M."/>
            <person name="Abouelleil A."/>
            <person name="Alvarado L."/>
            <person name="Berlin A.M."/>
            <person name="Chapman S.B."/>
            <person name="Dewar J."/>
            <person name="Goldberg J."/>
            <person name="Griggs A."/>
            <person name="Gujja S."/>
            <person name="Hansen M."/>
            <person name="Howarth C."/>
            <person name="Imamovic A."/>
            <person name="Larimer J."/>
            <person name="McCowan C."/>
            <person name="Murphy C."/>
            <person name="Pearson M."/>
            <person name="Priest M."/>
            <person name="Roberts A."/>
            <person name="Saif S."/>
            <person name="Shea T."/>
            <person name="Sykes S."/>
            <person name="Wortman J."/>
            <person name="Nusbaum C."/>
            <person name="Birren B."/>
        </authorList>
    </citation>
    <scope>NUCLEOTIDE SEQUENCE [LARGE SCALE GENOMIC DNA]</scope>
    <source>
        <strain evidence="3 4">BCC8398</strain>
    </source>
</reference>
<feature type="region of interest" description="Disordered" evidence="1">
    <location>
        <begin position="663"/>
        <end position="683"/>
    </location>
</feature>
<dbReference type="EMBL" id="KV700126">
    <property type="protein sequence ID" value="OCF33343.1"/>
    <property type="molecule type" value="Genomic_DNA"/>
</dbReference>
<reference evidence="4" key="2">
    <citation type="submission" date="2013-12" db="EMBL/GenBank/DDBJ databases">
        <title>Evolution of pathogenesis and genome organization in the Tremellales.</title>
        <authorList>
            <person name="Cuomo C."/>
            <person name="Litvintseva A."/>
            <person name="Heitman J."/>
            <person name="Chen Y."/>
            <person name="Sun S."/>
            <person name="Springer D."/>
            <person name="Dromer F."/>
            <person name="Young S."/>
            <person name="Zeng Q."/>
            <person name="Chapman S."/>
            <person name="Gujja S."/>
            <person name="Saif S."/>
            <person name="Birren B."/>
        </authorList>
    </citation>
    <scope>NUCLEOTIDE SEQUENCE [LARGE SCALE GENOMIC DNA]</scope>
    <source>
        <strain evidence="4">BCC8398</strain>
    </source>
</reference>
<name>A0A1B9GQR6_9TREE</name>
<sequence>MSHYQQGQYSDNPGYGGNSYGNSYGGGGGGGGYSDEPHGGYGEGGYGKSYGNGGGAGESYPMSSGNPNAAYSSDGVGGYQPKKKRNKWLWIGLPLLILAIIIAAVLGGVLGSRSKNNDGNTSSSAADATGTNANTGVPSGVTSVNSAAATETGANGDVYLAIATDSYYLPVYATGTATAGYSAPTVLSDAKSEGKWPDDPSPPSNNSMRANPRLAPDYKWNALTGGLIAANPYFKQWNETIVNNASSTLGDDPTPYVEDGGLTGSGVLDVAREIKLKVKNWAYAYRVTNETKYADRVWLELQTAAGNNSDVQFGADGTRWNPEHFLDVAEFCAAFAIGYDWLYDFWTDEQKDAIMWSIINLGLSFGHAALSGDSSASGYNWWAGSATGNAEVDGNWNCVINGGLTQAAIAIMGRDPTGIAQQTLDLAVPDAFNNCFQGALSDGTWAETPNYWYFGTTGAAEMVNALITAYGDDRGLSASNPGFNLTSVFHMYVQGMTSLFDYGDHGPNKYSATANSLILFANVFDTPRYALYQRDHHDAAEPWSMFWYNPATDGTWWDGLALDKHFDDPEGQWATARSTWSDNSGTYWAMKASKLTGHQTHGDLDVGDFVIDAMGQRWAGELGSGQYLSTGYFSSEAQDSQRWLYYRKRTEGQNTLLINSENQNVGAEPTGNWGSSGTAQGPAPSLEIETGDTAYFWTDMTSAYNGTGGVKRGIRFINGRKQILLQDDVTSSPTLQWRMHTNATVTTDSATATLKLGDDTLIAKIVQGPSGAAFSTAQPVRASSDPAVPSGDENTDQSNDGVTVLTIDIADGGSFSLQVLFTPQWGDGFTAVDTVNNVALDQWSLTSH</sequence>
<dbReference type="InterPro" id="IPR008929">
    <property type="entry name" value="Chondroitin_lyas"/>
</dbReference>
<protein>
    <submittedName>
        <fullName evidence="3">Heparinase II/III family protein</fullName>
    </submittedName>
</protein>
<evidence type="ECO:0000313" key="4">
    <source>
        <dbReference type="Proteomes" id="UP000092666"/>
    </source>
</evidence>
<dbReference type="OrthoDB" id="3476529at2759"/>
<proteinExistence type="predicted"/>
<dbReference type="SUPFAM" id="SSF48230">
    <property type="entry name" value="Chondroitin AC/alginate lyase"/>
    <property type="match status" value="1"/>
</dbReference>
<keyword evidence="2" id="KW-0472">Membrane</keyword>
<keyword evidence="4" id="KW-1185">Reference proteome</keyword>
<feature type="region of interest" description="Disordered" evidence="1">
    <location>
        <begin position="188"/>
        <end position="210"/>
    </location>
</feature>
<dbReference type="AlphaFoldDB" id="A0A1B9GQR6"/>
<accession>A0A1B9GQR6</accession>
<dbReference type="PANTHER" id="PTHR38045">
    <property type="entry name" value="CHROMOSOME 1, WHOLE GENOME SHOTGUN SEQUENCE"/>
    <property type="match status" value="1"/>
</dbReference>
<keyword evidence="2" id="KW-1133">Transmembrane helix</keyword>
<feature type="transmembrane region" description="Helical" evidence="2">
    <location>
        <begin position="88"/>
        <end position="110"/>
    </location>
</feature>
<gene>
    <name evidence="3" type="ORF">I316_05085</name>
</gene>